<protein>
    <submittedName>
        <fullName evidence="1">Uncharacterized protein</fullName>
    </submittedName>
</protein>
<evidence type="ECO:0000313" key="1">
    <source>
        <dbReference type="EMBL" id="CAD2213676.1"/>
    </source>
</evidence>
<proteinExistence type="predicted"/>
<organism evidence="1 2">
    <name type="scientific">Angomonas deanei</name>
    <dbReference type="NCBI Taxonomy" id="59799"/>
    <lineage>
        <taxon>Eukaryota</taxon>
        <taxon>Discoba</taxon>
        <taxon>Euglenozoa</taxon>
        <taxon>Kinetoplastea</taxon>
        <taxon>Metakinetoplastina</taxon>
        <taxon>Trypanosomatida</taxon>
        <taxon>Trypanosomatidae</taxon>
        <taxon>Strigomonadinae</taxon>
        <taxon>Angomonas</taxon>
    </lineage>
</organism>
<accession>A0A7G2C211</accession>
<dbReference type="EMBL" id="LR877146">
    <property type="protein sequence ID" value="CAD2213676.1"/>
    <property type="molecule type" value="Genomic_DNA"/>
</dbReference>
<dbReference type="AlphaFoldDB" id="A0A7G2C211"/>
<reference evidence="1 2" key="1">
    <citation type="submission" date="2020-08" db="EMBL/GenBank/DDBJ databases">
        <authorList>
            <person name="Newling K."/>
            <person name="Davey J."/>
            <person name="Forrester S."/>
        </authorList>
    </citation>
    <scope>NUCLEOTIDE SEQUENCE [LARGE SCALE GENOMIC DNA]</scope>
    <source>
        <strain evidence="2">Crithidia deanei Carvalho (ATCC PRA-265)</strain>
    </source>
</reference>
<dbReference type="VEuPathDB" id="TriTrypDB:ADEAN_000111900"/>
<keyword evidence="2" id="KW-1185">Reference proteome</keyword>
<evidence type="ECO:0000313" key="2">
    <source>
        <dbReference type="Proteomes" id="UP000515908"/>
    </source>
</evidence>
<dbReference type="Proteomes" id="UP000515908">
    <property type="component" value="Chromosome 02"/>
</dbReference>
<name>A0A7G2C211_9TRYP</name>
<sequence length="884" mass="101350">MNVEQHKIDYTKNSPIRSSYQTCDSKSLECSPFQCVSLLSLLLKLSLVVDPATEKVNCRLRHALLIGPVATSLHLVQKLKKNPSKCRTITSRKNMYSMSEQEEENVKVKTCIKMGYDLIIVEAFHIFHYINDVLNQHYNERYWEDKKKHTYQSVLNNKGATEYVYVHPDFRIIAVVSEEGYSRMEGPIRGRFAKFSLTYNEFLEKSRVEQIDSIIKQYGVTLKDLGFSDSEEEETGNLLYYLIPGFSHDMVYNIFLSRKTEDNVEATRKVVQRELCRLVSPRRLVGIRRWVNRDHDHRSRITGVAKAMETFFPAALDRKDDLSGAFPGGTRKHALVFTSQRQEYTQCDSILHLFLAQWCQVCKITLSRDNYDKHVFQLASMSVSDIQKAVKRADRTTGDVPIVFYLDTSAMERTVFTGPTRHREEIADTVASQLRRCYAALEEAGLSSNARVRVAIIVSVEEDAFFDDEGGMERDKRVAQWRSAFFVDPATEWVQENETWFCATLDEVYPCERASKEVLHVNCKPEFNLCKTYQAEESCSVHRAALSILAGEDNVEFVRNVLSDFRVQLAQDLTQDMESKKERTDWAKGIDELLNKSRASMRDLLLNHILTLCQGIGKVNSPSYHQEQGEKKKNLRYYAYTRSVSLRSELYHTVVRIILNVARQVFATLFSRGDEIAQISNVVSTDNLIYQFTERILNEFFPSDRDASILVGPARLSVKDLRTRQSLLSRGAQSEKSVLVPAHLPFSFMIYQLLHLEKHKGGHSISELLSKSREKDYARRYVHDAITFLLESHFDIKEEDTSYNTGVQLLMTCLVVLLHRGSDGDEEKYNSVAPGEGRDGGRPPFCREAALHASLLPVGVKCCTLQWGVPSRFRGRRNTTYRTA</sequence>
<gene>
    <name evidence="1" type="ORF">ADEAN_000111900</name>
</gene>